<dbReference type="PATRIC" id="fig|1217671.3.peg.95"/>
<dbReference type="EMBL" id="APOL01000005">
    <property type="protein sequence ID" value="ENU34862.1"/>
    <property type="molecule type" value="Genomic_DNA"/>
</dbReference>
<dbReference type="Proteomes" id="UP000018426">
    <property type="component" value="Unassembled WGS sequence"/>
</dbReference>
<evidence type="ECO:0000313" key="1">
    <source>
        <dbReference type="EMBL" id="ENU34862.1"/>
    </source>
</evidence>
<accession>N8RL77</accession>
<organism evidence="1 2">
    <name type="scientific">Acinetobacter parvus NIPH 1103</name>
    <dbReference type="NCBI Taxonomy" id="1217671"/>
    <lineage>
        <taxon>Bacteria</taxon>
        <taxon>Pseudomonadati</taxon>
        <taxon>Pseudomonadota</taxon>
        <taxon>Gammaproteobacteria</taxon>
        <taxon>Moraxellales</taxon>
        <taxon>Moraxellaceae</taxon>
        <taxon>Acinetobacter</taxon>
    </lineage>
</organism>
<dbReference type="RefSeq" id="WP_004675997.1">
    <property type="nucleotide sequence ID" value="NZ_KB849221.1"/>
</dbReference>
<evidence type="ECO:0000313" key="2">
    <source>
        <dbReference type="Proteomes" id="UP000018426"/>
    </source>
</evidence>
<comment type="caution">
    <text evidence="1">The sequence shown here is derived from an EMBL/GenBank/DDBJ whole genome shotgun (WGS) entry which is preliminary data.</text>
</comment>
<evidence type="ECO:0008006" key="3">
    <source>
        <dbReference type="Google" id="ProtNLM"/>
    </source>
</evidence>
<sequence length="185" mass="22216">MWSHYSSDHQGYIIEYNIREPIYKKVKYDEIEPFYYSAKELKESILKKYPDILDSEIDSKMKQTLEEDPIYMEKLHDSIFTKHVDWIYEEEYRFIDTNESGFSHDYIDHNLSSKDINSIVLGYRFDHDKHDSELKNIINEVYGGNLPVYKAQPCLKSYKMIMTPYTFKTPKSKLHKFLSRIKSII</sequence>
<name>N8RL77_9GAMM</name>
<proteinExistence type="predicted"/>
<dbReference type="HOGENOM" id="CLU_1458330_0_0_6"/>
<gene>
    <name evidence="1" type="ORF">F989_00095</name>
</gene>
<dbReference type="InterPro" id="IPR021352">
    <property type="entry name" value="DUF2971"/>
</dbReference>
<dbReference type="AlphaFoldDB" id="N8RL77"/>
<protein>
    <recommendedName>
        <fullName evidence="3">DUF2971 domain-containing protein</fullName>
    </recommendedName>
</protein>
<dbReference type="Pfam" id="PF11185">
    <property type="entry name" value="DUF2971"/>
    <property type="match status" value="1"/>
</dbReference>
<reference evidence="1 2" key="1">
    <citation type="submission" date="2013-02" db="EMBL/GenBank/DDBJ databases">
        <title>The Genome Sequence of Acinetobacter parvus NIPH 1103.</title>
        <authorList>
            <consortium name="The Broad Institute Genome Sequencing Platform"/>
            <consortium name="The Broad Institute Genome Sequencing Center for Infectious Disease"/>
            <person name="Cerqueira G."/>
            <person name="Feldgarden M."/>
            <person name="Courvalin P."/>
            <person name="Perichon B."/>
            <person name="Grillot-Courvalin C."/>
            <person name="Clermont D."/>
            <person name="Rocha E."/>
            <person name="Yoon E.-J."/>
            <person name="Nemec A."/>
            <person name="Walker B."/>
            <person name="Young S.K."/>
            <person name="Zeng Q."/>
            <person name="Gargeya S."/>
            <person name="Fitzgerald M."/>
            <person name="Haas B."/>
            <person name="Abouelleil A."/>
            <person name="Alvarado L."/>
            <person name="Arachchi H.M."/>
            <person name="Berlin A.M."/>
            <person name="Chapman S.B."/>
            <person name="Dewar J."/>
            <person name="Goldberg J."/>
            <person name="Griggs A."/>
            <person name="Gujja S."/>
            <person name="Hansen M."/>
            <person name="Howarth C."/>
            <person name="Imamovic A."/>
            <person name="Larimer J."/>
            <person name="McCowan C."/>
            <person name="Murphy C."/>
            <person name="Neiman D."/>
            <person name="Pearson M."/>
            <person name="Priest M."/>
            <person name="Roberts A."/>
            <person name="Saif S."/>
            <person name="Shea T."/>
            <person name="Sisk P."/>
            <person name="Sykes S."/>
            <person name="Wortman J."/>
            <person name="Nusbaum C."/>
            <person name="Birren B."/>
        </authorList>
    </citation>
    <scope>NUCLEOTIDE SEQUENCE [LARGE SCALE GENOMIC DNA]</scope>
    <source>
        <strain evidence="1 2">NIPH 1103</strain>
    </source>
</reference>